<evidence type="ECO:0000313" key="2">
    <source>
        <dbReference type="EMBL" id="EFJ26092.1"/>
    </source>
</evidence>
<dbReference type="AlphaFoldDB" id="D8RNI7"/>
<protein>
    <recommendedName>
        <fullName evidence="1">F-box domain-containing protein</fullName>
    </recommendedName>
</protein>
<dbReference type="InParanoid" id="D8RNI7"/>
<feature type="domain" description="F-box" evidence="1">
    <location>
        <begin position="1"/>
        <end position="42"/>
    </location>
</feature>
<dbReference type="KEGG" id="smo:SELMODRAFT_413154"/>
<dbReference type="InterPro" id="IPR036047">
    <property type="entry name" value="F-box-like_dom_sf"/>
</dbReference>
<organism evidence="3">
    <name type="scientific">Selaginella moellendorffii</name>
    <name type="common">Spikemoss</name>
    <dbReference type="NCBI Taxonomy" id="88036"/>
    <lineage>
        <taxon>Eukaryota</taxon>
        <taxon>Viridiplantae</taxon>
        <taxon>Streptophyta</taxon>
        <taxon>Embryophyta</taxon>
        <taxon>Tracheophyta</taxon>
        <taxon>Lycopodiopsida</taxon>
        <taxon>Selaginellales</taxon>
        <taxon>Selaginellaceae</taxon>
        <taxon>Selaginella</taxon>
    </lineage>
</organism>
<proteinExistence type="predicted"/>
<dbReference type="GO" id="GO:0031146">
    <property type="term" value="P:SCF-dependent proteasomal ubiquitin-dependent protein catabolic process"/>
    <property type="evidence" value="ECO:0000318"/>
    <property type="project" value="GO_Central"/>
</dbReference>
<dbReference type="Gene3D" id="1.20.1280.50">
    <property type="match status" value="1"/>
</dbReference>
<keyword evidence="3" id="KW-1185">Reference proteome</keyword>
<evidence type="ECO:0000259" key="1">
    <source>
        <dbReference type="PROSITE" id="PS50181"/>
    </source>
</evidence>
<dbReference type="PROSITE" id="PS50181">
    <property type="entry name" value="FBOX"/>
    <property type="match status" value="1"/>
</dbReference>
<dbReference type="PANTHER" id="PTHR31672">
    <property type="entry name" value="BNACNNG10540D PROTEIN"/>
    <property type="match status" value="1"/>
</dbReference>
<dbReference type="InterPro" id="IPR001810">
    <property type="entry name" value="F-box_dom"/>
</dbReference>
<reference evidence="2 3" key="1">
    <citation type="journal article" date="2011" name="Science">
        <title>The Selaginella genome identifies genetic changes associated with the evolution of vascular plants.</title>
        <authorList>
            <person name="Banks J.A."/>
            <person name="Nishiyama T."/>
            <person name="Hasebe M."/>
            <person name="Bowman J.L."/>
            <person name="Gribskov M."/>
            <person name="dePamphilis C."/>
            <person name="Albert V.A."/>
            <person name="Aono N."/>
            <person name="Aoyama T."/>
            <person name="Ambrose B.A."/>
            <person name="Ashton N.W."/>
            <person name="Axtell M.J."/>
            <person name="Barker E."/>
            <person name="Barker M.S."/>
            <person name="Bennetzen J.L."/>
            <person name="Bonawitz N.D."/>
            <person name="Chapple C."/>
            <person name="Cheng C."/>
            <person name="Correa L.G."/>
            <person name="Dacre M."/>
            <person name="DeBarry J."/>
            <person name="Dreyer I."/>
            <person name="Elias M."/>
            <person name="Engstrom E.M."/>
            <person name="Estelle M."/>
            <person name="Feng L."/>
            <person name="Finet C."/>
            <person name="Floyd S.K."/>
            <person name="Frommer W.B."/>
            <person name="Fujita T."/>
            <person name="Gramzow L."/>
            <person name="Gutensohn M."/>
            <person name="Harholt J."/>
            <person name="Hattori M."/>
            <person name="Heyl A."/>
            <person name="Hirai T."/>
            <person name="Hiwatashi Y."/>
            <person name="Ishikawa M."/>
            <person name="Iwata M."/>
            <person name="Karol K.G."/>
            <person name="Koehler B."/>
            <person name="Kolukisaoglu U."/>
            <person name="Kubo M."/>
            <person name="Kurata T."/>
            <person name="Lalonde S."/>
            <person name="Li K."/>
            <person name="Li Y."/>
            <person name="Litt A."/>
            <person name="Lyons E."/>
            <person name="Manning G."/>
            <person name="Maruyama T."/>
            <person name="Michael T.P."/>
            <person name="Mikami K."/>
            <person name="Miyazaki S."/>
            <person name="Morinaga S."/>
            <person name="Murata T."/>
            <person name="Mueller-Roeber B."/>
            <person name="Nelson D.R."/>
            <person name="Obara M."/>
            <person name="Oguri Y."/>
            <person name="Olmstead R.G."/>
            <person name="Onodera N."/>
            <person name="Petersen B.L."/>
            <person name="Pils B."/>
            <person name="Prigge M."/>
            <person name="Rensing S.A."/>
            <person name="Riano-Pachon D.M."/>
            <person name="Roberts A.W."/>
            <person name="Sato Y."/>
            <person name="Scheller H.V."/>
            <person name="Schulz B."/>
            <person name="Schulz C."/>
            <person name="Shakirov E.V."/>
            <person name="Shibagaki N."/>
            <person name="Shinohara N."/>
            <person name="Shippen D.E."/>
            <person name="Soerensen I."/>
            <person name="Sotooka R."/>
            <person name="Sugimoto N."/>
            <person name="Sugita M."/>
            <person name="Sumikawa N."/>
            <person name="Tanurdzic M."/>
            <person name="Theissen G."/>
            <person name="Ulvskov P."/>
            <person name="Wakazuki S."/>
            <person name="Weng J.K."/>
            <person name="Willats W.W."/>
            <person name="Wipf D."/>
            <person name="Wolf P.G."/>
            <person name="Yang L."/>
            <person name="Zimmer A.D."/>
            <person name="Zhu Q."/>
            <person name="Mitros T."/>
            <person name="Hellsten U."/>
            <person name="Loque D."/>
            <person name="Otillar R."/>
            <person name="Salamov A."/>
            <person name="Schmutz J."/>
            <person name="Shapiro H."/>
            <person name="Lindquist E."/>
            <person name="Lucas S."/>
            <person name="Rokhsar D."/>
            <person name="Grigoriev I.V."/>
        </authorList>
    </citation>
    <scope>NUCLEOTIDE SEQUENCE [LARGE SCALE GENOMIC DNA]</scope>
</reference>
<dbReference type="EMBL" id="GL377585">
    <property type="protein sequence ID" value="EFJ26092.1"/>
    <property type="molecule type" value="Genomic_DNA"/>
</dbReference>
<accession>D8RNI7</accession>
<gene>
    <name evidence="2" type="ORF">SELMODRAFT_413154</name>
</gene>
<sequence length="580" mass="65435">MFPVDLEDRILALLHVKALLRARSVCHRWRAVIDSKEFAKASLEISKQHPLVLEYTKDRLRHHCLSLRIYNPFSNDDATVLLLPDPDLLLYWQPVASAGGLLCFSHRFLAGANRGKFAVWNPLKRSSFVVLPGKSLIQGFKAKMEVSADDLSYTIYSPTEKGIDVFNSLSWSWRRRREYVPPRGWALWTRSYPYTWLLEGNTAYLVGVKNGGQQFGVIGYDLGSNRCWIEHDWSAAPEADRMESLQAIVRRDNGDMIVFLWDRGFVSRPGSLERVHNFNYPREFLCPREQITVFTGIQHKSLYLCTASYSFRNAIFYYRNKEWIESFFKLCSIENLKTKLYLPFNYIVDMMKVSDMNQVICHVKSPIAEREFCHQSPRFTLPYIQTRTTSRFVPDALELGEEAGKASLDEIEVELLKLAAILGCSFSPAINLCVHLDQTLPTGISIWNLSLIFSGLHVRSSLDISREHEGVMLSGSISEYLSIHSSLGSSARPRRVDSSLKPVMFVSTRVPAYENTKPAVAGEAEATPARCSTGGPLAVPDGAGTLPPLPQVQDTQPGRHLPVPVKAADGRYFPQAVIQG</sequence>
<name>D8RNI7_SELML</name>
<dbReference type="Pfam" id="PF00646">
    <property type="entry name" value="F-box"/>
    <property type="match status" value="1"/>
</dbReference>
<dbReference type="PANTHER" id="PTHR31672:SF2">
    <property type="entry name" value="F-BOX DOMAIN-CONTAINING PROTEIN"/>
    <property type="match status" value="1"/>
</dbReference>
<evidence type="ECO:0000313" key="3">
    <source>
        <dbReference type="Proteomes" id="UP000001514"/>
    </source>
</evidence>
<dbReference type="Proteomes" id="UP000001514">
    <property type="component" value="Unassembled WGS sequence"/>
</dbReference>
<dbReference type="InterPro" id="IPR050796">
    <property type="entry name" value="SCF_F-box_component"/>
</dbReference>
<dbReference type="SMART" id="SM00256">
    <property type="entry name" value="FBOX"/>
    <property type="match status" value="1"/>
</dbReference>
<dbReference type="SUPFAM" id="SSF81383">
    <property type="entry name" value="F-box domain"/>
    <property type="match status" value="1"/>
</dbReference>
<dbReference type="Gramene" id="EFJ26092">
    <property type="protein sequence ID" value="EFJ26092"/>
    <property type="gene ID" value="SELMODRAFT_413154"/>
</dbReference>
<dbReference type="HOGENOM" id="CLU_470446_0_0_1"/>
<dbReference type="GO" id="GO:0004842">
    <property type="term" value="F:ubiquitin-protein transferase activity"/>
    <property type="evidence" value="ECO:0000318"/>
    <property type="project" value="GO_Central"/>
</dbReference>